<name>A0AAD8SF63_LOLMU</name>
<keyword evidence="4" id="KW-1185">Reference proteome</keyword>
<dbReference type="SFLD" id="SFLDS00019">
    <property type="entry name" value="Glutathione_Transferase_(cytos"/>
    <property type="match status" value="1"/>
</dbReference>
<dbReference type="SFLD" id="SFLDG00358">
    <property type="entry name" value="Main_(cytGST)"/>
    <property type="match status" value="1"/>
</dbReference>
<dbReference type="Gene3D" id="3.40.30.10">
    <property type="entry name" value="Glutaredoxin"/>
    <property type="match status" value="1"/>
</dbReference>
<dbReference type="InterPro" id="IPR044629">
    <property type="entry name" value="GSTL1/2/3"/>
</dbReference>
<dbReference type="SUPFAM" id="SSF47616">
    <property type="entry name" value="GST C-terminal domain-like"/>
    <property type="match status" value="1"/>
</dbReference>
<dbReference type="Proteomes" id="UP001231189">
    <property type="component" value="Unassembled WGS sequence"/>
</dbReference>
<organism evidence="3 4">
    <name type="scientific">Lolium multiflorum</name>
    <name type="common">Italian ryegrass</name>
    <name type="synonym">Lolium perenne subsp. multiflorum</name>
    <dbReference type="NCBI Taxonomy" id="4521"/>
    <lineage>
        <taxon>Eukaryota</taxon>
        <taxon>Viridiplantae</taxon>
        <taxon>Streptophyta</taxon>
        <taxon>Embryophyta</taxon>
        <taxon>Tracheophyta</taxon>
        <taxon>Spermatophyta</taxon>
        <taxon>Magnoliopsida</taxon>
        <taxon>Liliopsida</taxon>
        <taxon>Poales</taxon>
        <taxon>Poaceae</taxon>
        <taxon>BOP clade</taxon>
        <taxon>Pooideae</taxon>
        <taxon>Poodae</taxon>
        <taxon>Poeae</taxon>
        <taxon>Poeae Chloroplast Group 2 (Poeae type)</taxon>
        <taxon>Loliodinae</taxon>
        <taxon>Loliinae</taxon>
        <taxon>Lolium</taxon>
    </lineage>
</organism>
<comment type="similarity">
    <text evidence="1">Belongs to the GST superfamily. HSP26 family.</text>
</comment>
<dbReference type="PANTHER" id="PTHR44328:SF9">
    <property type="entry name" value="GST N-TERMINAL DOMAIN-CONTAINING PROTEIN"/>
    <property type="match status" value="1"/>
</dbReference>
<dbReference type="SUPFAM" id="SSF52833">
    <property type="entry name" value="Thioredoxin-like"/>
    <property type="match status" value="1"/>
</dbReference>
<dbReference type="Pfam" id="PF13417">
    <property type="entry name" value="GST_N_3"/>
    <property type="match status" value="1"/>
</dbReference>
<dbReference type="InterPro" id="IPR040079">
    <property type="entry name" value="Glutathione_S-Trfase"/>
</dbReference>
<dbReference type="InterPro" id="IPR036282">
    <property type="entry name" value="Glutathione-S-Trfase_C_sf"/>
</dbReference>
<proteinExistence type="inferred from homology"/>
<reference evidence="3" key="1">
    <citation type="submission" date="2023-07" db="EMBL/GenBank/DDBJ databases">
        <title>A chromosome-level genome assembly of Lolium multiflorum.</title>
        <authorList>
            <person name="Chen Y."/>
            <person name="Copetti D."/>
            <person name="Kolliker R."/>
            <person name="Studer B."/>
        </authorList>
    </citation>
    <scope>NUCLEOTIDE SEQUENCE</scope>
    <source>
        <strain evidence="3">02402/16</strain>
        <tissue evidence="3">Leaf</tissue>
    </source>
</reference>
<evidence type="ECO:0000256" key="1">
    <source>
        <dbReference type="ARBA" id="ARBA00009929"/>
    </source>
</evidence>
<dbReference type="FunFam" id="3.40.30.10:FF:000091">
    <property type="entry name" value="Glutathione S-transferase L2, chloroplastic"/>
    <property type="match status" value="1"/>
</dbReference>
<dbReference type="Pfam" id="PF13410">
    <property type="entry name" value="GST_C_2"/>
    <property type="match status" value="1"/>
</dbReference>
<sequence>MATAAIPFISAKEDLPSPLTSASELLPLFDGTTRLYLAYHCPYAQRPWITRNCKGLQDKIKVVAIDLADSPAWYKEKVYPANKVPALEHNNQVKGESLDLAKYIDSNFAGPSLLPDDSAKKQFAEELLAFSDAFNSAFFSCLRSKGHVSDEAAAAVDKLEAALGKFSDGPFFLGQFSLVDVAYVPFIERFQIFYHGIKNDDIAKGRPNLYKFIEEVNKIDAYTQTKLEPQFLLAQMKEKFGIA</sequence>
<protein>
    <recommendedName>
        <fullName evidence="2">GST N-terminal domain-containing protein</fullName>
    </recommendedName>
</protein>
<evidence type="ECO:0000259" key="2">
    <source>
        <dbReference type="PROSITE" id="PS50404"/>
    </source>
</evidence>
<dbReference type="PANTHER" id="PTHR44328">
    <property type="entry name" value="GLUTATHIONE S-TRANSFERASE L1"/>
    <property type="match status" value="1"/>
</dbReference>
<dbReference type="AlphaFoldDB" id="A0AAD8SF63"/>
<dbReference type="Gene3D" id="1.20.1050.10">
    <property type="match status" value="1"/>
</dbReference>
<feature type="domain" description="GST N-terminal" evidence="2">
    <location>
        <begin position="31"/>
        <end position="112"/>
    </location>
</feature>
<dbReference type="PROSITE" id="PS50404">
    <property type="entry name" value="GST_NTER"/>
    <property type="match status" value="1"/>
</dbReference>
<evidence type="ECO:0000313" key="3">
    <source>
        <dbReference type="EMBL" id="KAK1651051.1"/>
    </source>
</evidence>
<dbReference type="InterPro" id="IPR036249">
    <property type="entry name" value="Thioredoxin-like_sf"/>
</dbReference>
<accession>A0AAD8SF63</accession>
<evidence type="ECO:0000313" key="4">
    <source>
        <dbReference type="Proteomes" id="UP001231189"/>
    </source>
</evidence>
<dbReference type="EMBL" id="JAUUTY010000004">
    <property type="protein sequence ID" value="KAK1651051.1"/>
    <property type="molecule type" value="Genomic_DNA"/>
</dbReference>
<dbReference type="FunFam" id="1.20.1050.10:FF:000041">
    <property type="entry name" value="Lambda class glutathione S-transferase"/>
    <property type="match status" value="1"/>
</dbReference>
<dbReference type="InterPro" id="IPR004045">
    <property type="entry name" value="Glutathione_S-Trfase_N"/>
</dbReference>
<comment type="caution">
    <text evidence="3">The sequence shown here is derived from an EMBL/GenBank/DDBJ whole genome shotgun (WGS) entry which is preliminary data.</text>
</comment>
<gene>
    <name evidence="3" type="ORF">QYE76_068856</name>
</gene>
<dbReference type="GO" id="GO:0004364">
    <property type="term" value="F:glutathione transferase activity"/>
    <property type="evidence" value="ECO:0007669"/>
    <property type="project" value="InterPro"/>
</dbReference>